<gene>
    <name evidence="1" type="ORF">OC14_21435</name>
    <name evidence="2" type="ORF">ON61_21660</name>
</gene>
<reference evidence="1" key="1">
    <citation type="submission" date="2018-07" db="EMBL/GenBank/DDBJ databases">
        <authorList>
            <consortium name="PulseNet: The National Subtyping Network for Foodborne Disease Surveillance"/>
            <person name="Tarr C.L."/>
            <person name="Trees E."/>
            <person name="Katz L.S."/>
            <person name="Carleton-Romer H.A."/>
            <person name="Stroika S."/>
            <person name="Kucerova Z."/>
            <person name="Roache K.F."/>
            <person name="Sabol A.L."/>
            <person name="Besser J."/>
            <person name="Gerner-Smidt P."/>
        </authorList>
    </citation>
    <scope>NUCLEOTIDE SEQUENCE</scope>
    <source>
        <strain evidence="2">2014K-0826</strain>
        <strain evidence="1">2014K-0827</strain>
    </source>
</reference>
<evidence type="ECO:0000313" key="1">
    <source>
        <dbReference type="EMBL" id="EBP1894697.1"/>
    </source>
</evidence>
<comment type="caution">
    <text evidence="1">The sequence shown here is derived from an EMBL/GenBank/DDBJ whole genome shotgun (WGS) entry which is preliminary data.</text>
</comment>
<accession>A0A5U2S7C9</accession>
<evidence type="ECO:0000313" key="2">
    <source>
        <dbReference type="EMBL" id="EBP1998127.1"/>
    </source>
</evidence>
<sequence length="281" mass="31807">MSNNKKIIVVACEGQHDIAFITRILVAYEFSIINDKIKDFSFPFNYKFKNIAESMVIADRKLGYQNPNYLLPSVALSYGDDKIVFMHNLSGDGRPAERRELIENYSSLVGGDDFTSDLGFSFRFLFFFDADNIGVSARLDAIKNELNIASPLLNGDILSYGDNNEVGCYIYHDYNSEEGVLEDLLLNYFSNKDDSLNSSINDFFSANNLEAERTKEFIYKDGAEIYKGSSKFHPKKSKLNLFGQLQFSGMNNSVIIAKSDFIRKSDLDGCLQSNAIRDMFL</sequence>
<dbReference type="AlphaFoldDB" id="A0A5U2S7C9"/>
<proteinExistence type="predicted"/>
<dbReference type="EMBL" id="AAGKYS010000013">
    <property type="protein sequence ID" value="EBP1998127.1"/>
    <property type="molecule type" value="Genomic_DNA"/>
</dbReference>
<protein>
    <submittedName>
        <fullName evidence="1">Uncharacterized protein</fullName>
    </submittedName>
</protein>
<name>A0A5U2S7C9_SALER</name>
<dbReference type="EMBL" id="AAGKXW010000015">
    <property type="protein sequence ID" value="EBP1894697.1"/>
    <property type="molecule type" value="Genomic_DNA"/>
</dbReference>
<organism evidence="1">
    <name type="scientific">Salmonella enterica</name>
    <name type="common">Salmonella choleraesuis</name>
    <dbReference type="NCBI Taxonomy" id="28901"/>
    <lineage>
        <taxon>Bacteria</taxon>
        <taxon>Pseudomonadati</taxon>
        <taxon>Pseudomonadota</taxon>
        <taxon>Gammaproteobacteria</taxon>
        <taxon>Enterobacterales</taxon>
        <taxon>Enterobacteriaceae</taxon>
        <taxon>Salmonella</taxon>
    </lineage>
</organism>